<organism evidence="4 5">
    <name type="scientific">Biomphalaria pfeifferi</name>
    <name type="common">Bloodfluke planorb</name>
    <name type="synonym">Freshwater snail</name>
    <dbReference type="NCBI Taxonomy" id="112525"/>
    <lineage>
        <taxon>Eukaryota</taxon>
        <taxon>Metazoa</taxon>
        <taxon>Spiralia</taxon>
        <taxon>Lophotrochozoa</taxon>
        <taxon>Mollusca</taxon>
        <taxon>Gastropoda</taxon>
        <taxon>Heterobranchia</taxon>
        <taxon>Euthyneura</taxon>
        <taxon>Panpulmonata</taxon>
        <taxon>Hygrophila</taxon>
        <taxon>Lymnaeoidea</taxon>
        <taxon>Planorbidae</taxon>
        <taxon>Biomphalaria</taxon>
    </lineage>
</organism>
<protein>
    <submittedName>
        <fullName evidence="4">Tubulin-specific chaperone cofactor E-like protein</fullName>
    </submittedName>
</protein>
<keyword evidence="1" id="KW-0433">Leucine-rich repeat</keyword>
<feature type="domain" description="Ubiquitin-like" evidence="3">
    <location>
        <begin position="458"/>
        <end position="537"/>
    </location>
</feature>
<evidence type="ECO:0000256" key="2">
    <source>
        <dbReference type="ARBA" id="ARBA00022737"/>
    </source>
</evidence>
<accession>A0AAD8BN04</accession>
<proteinExistence type="predicted"/>
<evidence type="ECO:0000313" key="5">
    <source>
        <dbReference type="Proteomes" id="UP001233172"/>
    </source>
</evidence>
<dbReference type="Gene3D" id="3.10.20.90">
    <property type="entry name" value="Phosphatidylinositol 3-kinase Catalytic Subunit, Chain A, domain 1"/>
    <property type="match status" value="1"/>
</dbReference>
<evidence type="ECO:0000256" key="1">
    <source>
        <dbReference type="ARBA" id="ARBA00022614"/>
    </source>
</evidence>
<dbReference type="Gene3D" id="3.80.10.10">
    <property type="entry name" value="Ribonuclease Inhibitor"/>
    <property type="match status" value="2"/>
</dbReference>
<dbReference type="PROSITE" id="PS50053">
    <property type="entry name" value="UBIQUITIN_2"/>
    <property type="match status" value="1"/>
</dbReference>
<evidence type="ECO:0000313" key="4">
    <source>
        <dbReference type="EMBL" id="KAK0057565.1"/>
    </source>
</evidence>
<evidence type="ECO:0000259" key="3">
    <source>
        <dbReference type="PROSITE" id="PS50053"/>
    </source>
</evidence>
<dbReference type="PANTHER" id="PTHR18849:SF0">
    <property type="entry name" value="CILIA- AND FLAGELLA-ASSOCIATED PROTEIN 410-RELATED"/>
    <property type="match status" value="1"/>
</dbReference>
<comment type="caution">
    <text evidence="4">The sequence shown here is derived from an EMBL/GenBank/DDBJ whole genome shotgun (WGS) entry which is preliminary data.</text>
</comment>
<name>A0AAD8BN04_BIOPF</name>
<gene>
    <name evidence="4" type="ORF">Bpfe_013083</name>
</gene>
<keyword evidence="2" id="KW-0677">Repeat</keyword>
<sequence length="541" mass="60343">MEERDKIESLQDSETHLHEVANCMKDNGTHGQVVDQRPCSGISTPAETIKSESEAHAGISIPRMAVSSGDCPSLLPNLQSEVLQSFVRAVHEKYNEDAIAVPDDTDSIVLVPKTGPVKLTASGNIVLPKQVSMSGCEISVAGDPALIQKMCQKVRELDLMENNISSWEEIFTIIECIPHLTFLNITKNQLTSNLPDLTGRTLPQLTHLVLNNTLITWDVLLKLLDIFPSLEELHLSLNGFHSVELPSSSLHSSMVLTPPSTPSSDILMISSDSISTSQSSAASATMACPSLQKLFFIGNKVTDWTEISKLGTFFPNLTFLLLSETDIKTLDGADHAGECFPHLQILGLNRTLIESWEEVEKLRLFPSLTDIRLSGIPFLEAMPEIIRRQRTIALLPNITHLNGSRIGETEREDAERAYIRSFLDKGEKPARYHELVKLHGKVNPLAKVVLKPRTHIRVKIRVEDMNQQVLKSEELDLDVTQSVRDLKKVVSNIAGRPASKFHLYYDDKQINMGPDKLRFMDRKLFSYNLTEGDEIIVECLD</sequence>
<reference evidence="4" key="2">
    <citation type="submission" date="2023-04" db="EMBL/GenBank/DDBJ databases">
        <authorList>
            <person name="Bu L."/>
            <person name="Lu L."/>
            <person name="Laidemitt M.R."/>
            <person name="Zhang S.M."/>
            <person name="Mutuku M."/>
            <person name="Mkoji G."/>
            <person name="Steinauer M."/>
            <person name="Loker E.S."/>
        </authorList>
    </citation>
    <scope>NUCLEOTIDE SEQUENCE</scope>
    <source>
        <strain evidence="4">KasaAsao</strain>
        <tissue evidence="4">Whole Snail</tissue>
    </source>
</reference>
<dbReference type="InterPro" id="IPR000626">
    <property type="entry name" value="Ubiquitin-like_dom"/>
</dbReference>
<dbReference type="SUPFAM" id="SSF52047">
    <property type="entry name" value="RNI-like"/>
    <property type="match status" value="1"/>
</dbReference>
<dbReference type="SUPFAM" id="SSF54236">
    <property type="entry name" value="Ubiquitin-like"/>
    <property type="match status" value="1"/>
</dbReference>
<dbReference type="InterPro" id="IPR032675">
    <property type="entry name" value="LRR_dom_sf"/>
</dbReference>
<keyword evidence="5" id="KW-1185">Reference proteome</keyword>
<reference evidence="4" key="1">
    <citation type="journal article" date="2023" name="PLoS Negl. Trop. Dis.">
        <title>A genome sequence for Biomphalaria pfeifferi, the major vector snail for the human-infecting parasite Schistosoma mansoni.</title>
        <authorList>
            <person name="Bu L."/>
            <person name="Lu L."/>
            <person name="Laidemitt M.R."/>
            <person name="Zhang S.M."/>
            <person name="Mutuku M."/>
            <person name="Mkoji G."/>
            <person name="Steinauer M."/>
            <person name="Loker E.S."/>
        </authorList>
    </citation>
    <scope>NUCLEOTIDE SEQUENCE</scope>
    <source>
        <strain evidence="4">KasaAsao</strain>
    </source>
</reference>
<dbReference type="AlphaFoldDB" id="A0AAD8BN04"/>
<dbReference type="EMBL" id="JASAOG010000054">
    <property type="protein sequence ID" value="KAK0057565.1"/>
    <property type="molecule type" value="Genomic_DNA"/>
</dbReference>
<dbReference type="PANTHER" id="PTHR18849">
    <property type="entry name" value="LEUCINE RICH REPEAT PROTEIN"/>
    <property type="match status" value="1"/>
</dbReference>
<dbReference type="InterPro" id="IPR029071">
    <property type="entry name" value="Ubiquitin-like_domsf"/>
</dbReference>
<dbReference type="Proteomes" id="UP001233172">
    <property type="component" value="Unassembled WGS sequence"/>
</dbReference>